<dbReference type="PANTHER" id="PTHR19879">
    <property type="entry name" value="TRANSCRIPTION INITIATION FACTOR TFIID"/>
    <property type="match status" value="1"/>
</dbReference>
<proteinExistence type="predicted"/>
<dbReference type="SMART" id="SM00320">
    <property type="entry name" value="WD40"/>
    <property type="match status" value="7"/>
</dbReference>
<keyword evidence="2" id="KW-0677">Repeat</keyword>
<evidence type="ECO:0000313" key="5">
    <source>
        <dbReference type="EMBL" id="GJE99614.1"/>
    </source>
</evidence>
<dbReference type="PROSITE" id="PS50294">
    <property type="entry name" value="WD_REPEATS_REGION"/>
    <property type="match status" value="4"/>
</dbReference>
<dbReference type="InterPro" id="IPR056534">
    <property type="entry name" value="Beta-prop_NWD2_C"/>
</dbReference>
<dbReference type="PANTHER" id="PTHR19879:SF9">
    <property type="entry name" value="TRANSCRIPTION INITIATION FACTOR TFIID SUBUNIT 5"/>
    <property type="match status" value="1"/>
</dbReference>
<dbReference type="InterPro" id="IPR011047">
    <property type="entry name" value="Quinoprotein_ADH-like_sf"/>
</dbReference>
<dbReference type="EMBL" id="BPQB01000114">
    <property type="protein sequence ID" value="GJE99614.1"/>
    <property type="molecule type" value="Genomic_DNA"/>
</dbReference>
<protein>
    <submittedName>
        <fullName evidence="5">WD40 repeat domain-containing protein</fullName>
    </submittedName>
</protein>
<accession>A0A9P3GSL0</accession>
<feature type="repeat" description="WD" evidence="3">
    <location>
        <begin position="498"/>
        <end position="539"/>
    </location>
</feature>
<dbReference type="InterPro" id="IPR001680">
    <property type="entry name" value="WD40_rpt"/>
</dbReference>
<dbReference type="SUPFAM" id="SSF50998">
    <property type="entry name" value="Quinoprotein alcohol dehydrogenase-like"/>
    <property type="match status" value="1"/>
</dbReference>
<dbReference type="AlphaFoldDB" id="A0A9P3GSL0"/>
<dbReference type="Gene3D" id="2.130.10.10">
    <property type="entry name" value="YVTN repeat-like/Quinoprotein amine dehydrogenase"/>
    <property type="match status" value="2"/>
</dbReference>
<dbReference type="Proteomes" id="UP000703269">
    <property type="component" value="Unassembled WGS sequence"/>
</dbReference>
<dbReference type="Pfam" id="PF23586">
    <property type="entry name" value="Beta-prop_NWD2_C"/>
    <property type="match status" value="1"/>
</dbReference>
<dbReference type="Pfam" id="PF00400">
    <property type="entry name" value="WD40"/>
    <property type="match status" value="3"/>
</dbReference>
<feature type="repeat" description="WD" evidence="3">
    <location>
        <begin position="717"/>
        <end position="758"/>
    </location>
</feature>
<dbReference type="OrthoDB" id="17410at2759"/>
<name>A0A9P3GSL0_9APHY</name>
<evidence type="ECO:0000256" key="1">
    <source>
        <dbReference type="ARBA" id="ARBA00022574"/>
    </source>
</evidence>
<gene>
    <name evidence="5" type="ORF">PsYK624_158850</name>
</gene>
<dbReference type="PROSITE" id="PS50082">
    <property type="entry name" value="WD_REPEATS_2"/>
    <property type="match status" value="5"/>
</dbReference>
<reference evidence="5 6" key="1">
    <citation type="submission" date="2021-08" db="EMBL/GenBank/DDBJ databases">
        <title>Draft Genome Sequence of Phanerochaete sordida strain YK-624.</title>
        <authorList>
            <person name="Mori T."/>
            <person name="Dohra H."/>
            <person name="Suzuki T."/>
            <person name="Kawagishi H."/>
            <person name="Hirai H."/>
        </authorList>
    </citation>
    <scope>NUCLEOTIDE SEQUENCE [LARGE SCALE GENOMIC DNA]</scope>
    <source>
        <strain evidence="5 6">YK-624</strain>
    </source>
</reference>
<dbReference type="InterPro" id="IPR015943">
    <property type="entry name" value="WD40/YVTN_repeat-like_dom_sf"/>
</dbReference>
<feature type="repeat" description="WD" evidence="3">
    <location>
        <begin position="669"/>
        <end position="697"/>
    </location>
</feature>
<feature type="repeat" description="WD" evidence="3">
    <location>
        <begin position="634"/>
        <end position="668"/>
    </location>
</feature>
<feature type="repeat" description="WD" evidence="3">
    <location>
        <begin position="759"/>
        <end position="799"/>
    </location>
</feature>
<organism evidence="5 6">
    <name type="scientific">Phanerochaete sordida</name>
    <dbReference type="NCBI Taxonomy" id="48140"/>
    <lineage>
        <taxon>Eukaryota</taxon>
        <taxon>Fungi</taxon>
        <taxon>Dikarya</taxon>
        <taxon>Basidiomycota</taxon>
        <taxon>Agaricomycotina</taxon>
        <taxon>Agaricomycetes</taxon>
        <taxon>Polyporales</taxon>
        <taxon>Phanerochaetaceae</taxon>
        <taxon>Phanerochaete</taxon>
    </lineage>
</organism>
<dbReference type="PROSITE" id="PS00678">
    <property type="entry name" value="WD_REPEATS_1"/>
    <property type="match status" value="2"/>
</dbReference>
<evidence type="ECO:0000259" key="4">
    <source>
        <dbReference type="Pfam" id="PF23586"/>
    </source>
</evidence>
<feature type="domain" description="NWD2 C-terminal beta-propeller" evidence="4">
    <location>
        <begin position="462"/>
        <end position="630"/>
    </location>
</feature>
<dbReference type="InterPro" id="IPR019775">
    <property type="entry name" value="WD40_repeat_CS"/>
</dbReference>
<keyword evidence="6" id="KW-1185">Reference proteome</keyword>
<evidence type="ECO:0000256" key="3">
    <source>
        <dbReference type="PROSITE-ProRule" id="PRU00221"/>
    </source>
</evidence>
<evidence type="ECO:0000256" key="2">
    <source>
        <dbReference type="ARBA" id="ARBA00022737"/>
    </source>
</evidence>
<evidence type="ECO:0000313" key="6">
    <source>
        <dbReference type="Proteomes" id="UP000703269"/>
    </source>
</evidence>
<sequence length="799" mass="86626">MFRRPDKPHTPDEVYASSLESLGLGYPLWCPEPHISGEPEVADVGFLHEGKFIRLFNLDKASPEKAVTRHKPPYTDIASFPPNALQINPTPGLLSAGHYCSRGVRSRDLRGSVTACVGPCASVALKADYTCHEAQGAALALQSAASAEGMLPSTVLKEYLLQKVEKWHAYATQVLCIDIKLEDVVVVIGWIKTTPDWAATAFGFDKHTGGSVSLGANAAGAAGAEASWSGSTSVQTSSIQRHGPLYFSRMPRPPAADVHSNQCVFIKRLSVKRRFILPRRIVGGADSHHLPDFQGGRGSYEEAKIFGAGEDEASNVEYGWIDHTDDGRPSSSLDIIQEYIFEVSDAKTALVSDDEVECILCGEHVVDLASWVRKAAFKVTVSANGVGSLRMEDVIRHQQERRFAHPPITAADTAAWPQITRQAAGSLMNGQILLGPTEAKAHPVAYKHVVFGDTETMKINLPISVSLSTDGKLLAAATSNAITIWRLQDGLTVQQLKRDGHTDSIQQINFSPDGQHVVSGADDKLALVWDVKAGNIVHRLEGHEQDVKYAAFSHDGAQIATRSNDSLRIWSASSGGLLYTVTDIEPWSGGKIVFSPDGSRLTAARSDASQKDKAVEVLDCRTGEHIAMLRKRRILCMAFSPAGDRIATGSADGTLCVWDAASGKALLELEEHMTFVNEVAFSPDGGEVVTATGDGTVVTCDSHSGERRFTFRVESVRGKDKEQVYAVAYSPKNEFIACGADDGCVRVWNRKTGAFVAAFQGYSDYVLRVMFTPDGWDILSYGVDSVVRLWSVRDALRLS</sequence>
<keyword evidence="1 3" id="KW-0853">WD repeat</keyword>
<dbReference type="CDD" id="cd00200">
    <property type="entry name" value="WD40"/>
    <property type="match status" value="1"/>
</dbReference>
<comment type="caution">
    <text evidence="5">The sequence shown here is derived from an EMBL/GenBank/DDBJ whole genome shotgun (WGS) entry which is preliminary data.</text>
</comment>